<dbReference type="InterPro" id="IPR009057">
    <property type="entry name" value="Homeodomain-like_sf"/>
</dbReference>
<evidence type="ECO:0000313" key="9">
    <source>
        <dbReference type="Proteomes" id="UP000694395"/>
    </source>
</evidence>
<feature type="region of interest" description="Disordered" evidence="6">
    <location>
        <begin position="447"/>
        <end position="479"/>
    </location>
</feature>
<dbReference type="PANTHER" id="PTHR12940:SF0">
    <property type="entry name" value="SPLICING FACTOR ESS-2 HOMOLOG"/>
    <property type="match status" value="1"/>
</dbReference>
<keyword evidence="4 5" id="KW-0371">Homeobox</keyword>
<dbReference type="Gene3D" id="1.10.10.60">
    <property type="entry name" value="Homeodomain-like"/>
    <property type="match status" value="1"/>
</dbReference>
<dbReference type="AlphaFoldDB" id="A0A8C7T9V7"/>
<dbReference type="Proteomes" id="UP000694395">
    <property type="component" value="Chromosome 12"/>
</dbReference>
<reference evidence="8" key="2">
    <citation type="submission" date="2025-08" db="UniProtKB">
        <authorList>
            <consortium name="Ensembl"/>
        </authorList>
    </citation>
    <scope>IDENTIFICATION</scope>
</reference>
<dbReference type="InterPro" id="IPR019148">
    <property type="entry name" value="Nuclear_protein_DGCR14_ESS-2"/>
</dbReference>
<dbReference type="PANTHER" id="PTHR12940">
    <property type="entry name" value="ES-2 PROTEIN - RELATED"/>
    <property type="match status" value="1"/>
</dbReference>
<keyword evidence="9" id="KW-1185">Reference proteome</keyword>
<feature type="compositionally biased region" description="Basic residues" evidence="6">
    <location>
        <begin position="633"/>
        <end position="642"/>
    </location>
</feature>
<reference evidence="8" key="1">
    <citation type="submission" date="2020-07" db="EMBL/GenBank/DDBJ databases">
        <title>A long reads based de novo assembly of the rainbow trout Arlee double haploid line genome.</title>
        <authorList>
            <person name="Gao G."/>
            <person name="Palti Y."/>
        </authorList>
    </citation>
    <scope>NUCLEOTIDE SEQUENCE [LARGE SCALE GENOMIC DNA]</scope>
</reference>
<dbReference type="GO" id="GO:0003677">
    <property type="term" value="F:DNA binding"/>
    <property type="evidence" value="ECO:0007669"/>
    <property type="project" value="UniProtKB-UniRule"/>
</dbReference>
<evidence type="ECO:0000259" key="7">
    <source>
        <dbReference type="PROSITE" id="PS50071"/>
    </source>
</evidence>
<keyword evidence="4 5" id="KW-0238">DNA-binding</keyword>
<dbReference type="SUPFAM" id="SSF46689">
    <property type="entry name" value="Homeodomain-like"/>
    <property type="match status" value="1"/>
</dbReference>
<feature type="compositionally biased region" description="Low complexity" evidence="6">
    <location>
        <begin position="597"/>
        <end position="611"/>
    </location>
</feature>
<evidence type="ECO:0000256" key="3">
    <source>
        <dbReference type="ARBA" id="ARBA00023242"/>
    </source>
</evidence>
<feature type="domain" description="Homeobox" evidence="7">
    <location>
        <begin position="117"/>
        <end position="164"/>
    </location>
</feature>
<name>A0A8C7T9V7_ONCMY</name>
<feature type="compositionally biased region" description="Basic and acidic residues" evidence="6">
    <location>
        <begin position="1"/>
        <end position="11"/>
    </location>
</feature>
<keyword evidence="3 4" id="KW-0539">Nucleus</keyword>
<evidence type="ECO:0000256" key="5">
    <source>
        <dbReference type="RuleBase" id="RU000682"/>
    </source>
</evidence>
<evidence type="ECO:0000256" key="1">
    <source>
        <dbReference type="ARBA" id="ARBA00004123"/>
    </source>
</evidence>
<protein>
    <submittedName>
        <fullName evidence="8">Ess-2 splicing factor homolog</fullName>
    </submittedName>
</protein>
<dbReference type="PROSITE" id="PS50071">
    <property type="entry name" value="HOMEOBOX_2"/>
    <property type="match status" value="1"/>
</dbReference>
<feature type="region of interest" description="Disordered" evidence="6">
    <location>
        <begin position="260"/>
        <end position="307"/>
    </location>
</feature>
<reference evidence="8" key="3">
    <citation type="submission" date="2025-09" db="UniProtKB">
        <authorList>
            <consortium name="Ensembl"/>
        </authorList>
    </citation>
    <scope>IDENTIFICATION</scope>
</reference>
<comment type="similarity">
    <text evidence="2">Belongs to the ESS2 family.</text>
</comment>
<dbReference type="Pfam" id="PF00046">
    <property type="entry name" value="Homeodomain"/>
    <property type="match status" value="1"/>
</dbReference>
<dbReference type="Pfam" id="PF09751">
    <property type="entry name" value="Es2"/>
    <property type="match status" value="1"/>
</dbReference>
<feature type="region of interest" description="Disordered" evidence="6">
    <location>
        <begin position="1"/>
        <end position="54"/>
    </location>
</feature>
<sequence length="642" mass="71698">MEGSSRMERQKFPFTIDSILNRFPSNSEESRQSGATHNPVPSEDGARSESITAGSHIEHPQHTCSCCCYCSHCGEVFQADYPPETCQYAWSRRMFPEPCRPGGNTHREEQSFSQVQRRTRRHRTIFTEDQLDALEELFLQNQYPDVKTREKLALSTHLHEERVERPTMEGFGKALMSGTLVPSNPVTTVALRQPPEETKKTNRKVLDEENYIESLEKIIQRDFFPDVTKLHAQKDYLEAEENGDLGKMREISIKYGSSLAKSTPRSTAPYVTPASFETPEGRPGSPSSVLGKNKKGTDVVNKEGDEEEKELPCLDRFLAKNTSEDNASFEQIMVLAEDKEKLRHAWLYEAEAEFKQRHEENLALPSSEKQALECVKAGLETWEYKAKNALMYYPEGVQDDDTLFKKPREVIHKNTRFVGDPFSKALNKCQLQQAAALNAQFKQGKVGPDGKELNAQDSPNVNGYGFEGTPCPSPGMAESPLMTWGEIESTPFRLDGSDSPFQERNIGPSFKIPEPGRRERLGLKMANEAAAKNRAKKQEALRKVTENLASLTPKGLSPALTPALQRLVNRTSSKYTDKALRASYTPSPTHRGAGSKTPLGGPATPSGTPTPSKARTPASQDPASITDDLLQLPKRRKASDFF</sequence>
<dbReference type="InterPro" id="IPR001356">
    <property type="entry name" value="HD"/>
</dbReference>
<dbReference type="SMART" id="SM00389">
    <property type="entry name" value="HOX"/>
    <property type="match status" value="1"/>
</dbReference>
<proteinExistence type="inferred from homology"/>
<feature type="region of interest" description="Disordered" evidence="6">
    <location>
        <begin position="578"/>
        <end position="642"/>
    </location>
</feature>
<evidence type="ECO:0000256" key="6">
    <source>
        <dbReference type="SAM" id="MobiDB-lite"/>
    </source>
</evidence>
<evidence type="ECO:0000256" key="4">
    <source>
        <dbReference type="PROSITE-ProRule" id="PRU00108"/>
    </source>
</evidence>
<dbReference type="Ensembl" id="ENSOMYT00000084361.2">
    <property type="protein sequence ID" value="ENSOMYP00000077479.2"/>
    <property type="gene ID" value="ENSOMYG00000035821.2"/>
</dbReference>
<comment type="subcellular location">
    <subcellularLocation>
        <location evidence="1 4 5">Nucleus</location>
    </subcellularLocation>
</comment>
<evidence type="ECO:0000313" key="8">
    <source>
        <dbReference type="Ensembl" id="ENSOMYP00000077479.2"/>
    </source>
</evidence>
<evidence type="ECO:0000256" key="2">
    <source>
        <dbReference type="ARBA" id="ARBA00009072"/>
    </source>
</evidence>
<feature type="compositionally biased region" description="Polar residues" evidence="6">
    <location>
        <begin position="23"/>
        <end position="36"/>
    </location>
</feature>
<dbReference type="CDD" id="cd00086">
    <property type="entry name" value="homeodomain"/>
    <property type="match status" value="1"/>
</dbReference>
<dbReference type="GeneTree" id="ENSGT00390000009387"/>
<feature type="DNA-binding region" description="Homeobox" evidence="4">
    <location>
        <begin position="119"/>
        <end position="165"/>
    </location>
</feature>
<dbReference type="GO" id="GO:0071013">
    <property type="term" value="C:catalytic step 2 spliceosome"/>
    <property type="evidence" value="ECO:0007669"/>
    <property type="project" value="TreeGrafter"/>
</dbReference>
<accession>A0A8C7T9V7</accession>
<feature type="region of interest" description="Disordered" evidence="6">
    <location>
        <begin position="493"/>
        <end position="516"/>
    </location>
</feature>
<organism evidence="8 9">
    <name type="scientific">Oncorhynchus mykiss</name>
    <name type="common">Rainbow trout</name>
    <name type="synonym">Salmo gairdneri</name>
    <dbReference type="NCBI Taxonomy" id="8022"/>
    <lineage>
        <taxon>Eukaryota</taxon>
        <taxon>Metazoa</taxon>
        <taxon>Chordata</taxon>
        <taxon>Craniata</taxon>
        <taxon>Vertebrata</taxon>
        <taxon>Euteleostomi</taxon>
        <taxon>Actinopterygii</taxon>
        <taxon>Neopterygii</taxon>
        <taxon>Teleostei</taxon>
        <taxon>Protacanthopterygii</taxon>
        <taxon>Salmoniformes</taxon>
        <taxon>Salmonidae</taxon>
        <taxon>Salmoninae</taxon>
        <taxon>Oncorhynchus</taxon>
    </lineage>
</organism>